<dbReference type="Proteomes" id="UP001244640">
    <property type="component" value="Unassembled WGS sequence"/>
</dbReference>
<accession>A0ABU0U1S2</accession>
<organism evidence="1 2">
    <name type="scientific">Sphingobacterium zeae</name>
    <dbReference type="NCBI Taxonomy" id="1776859"/>
    <lineage>
        <taxon>Bacteria</taxon>
        <taxon>Pseudomonadati</taxon>
        <taxon>Bacteroidota</taxon>
        <taxon>Sphingobacteriia</taxon>
        <taxon>Sphingobacteriales</taxon>
        <taxon>Sphingobacteriaceae</taxon>
        <taxon>Sphingobacterium</taxon>
    </lineage>
</organism>
<name>A0ABU0U1S2_9SPHI</name>
<proteinExistence type="predicted"/>
<dbReference type="EMBL" id="JAUTBA010000001">
    <property type="protein sequence ID" value="MDQ1148241.1"/>
    <property type="molecule type" value="Genomic_DNA"/>
</dbReference>
<protein>
    <submittedName>
        <fullName evidence="1">Uncharacterized protein</fullName>
    </submittedName>
</protein>
<sequence>MVFLGLTTTVFLKKTTAKGGLHKLMGKRYPVILNRRLFTNQTTCASTNQTRH</sequence>
<evidence type="ECO:0000313" key="1">
    <source>
        <dbReference type="EMBL" id="MDQ1148241.1"/>
    </source>
</evidence>
<keyword evidence="2" id="KW-1185">Reference proteome</keyword>
<gene>
    <name evidence="1" type="ORF">QE382_000225</name>
</gene>
<evidence type="ECO:0000313" key="2">
    <source>
        <dbReference type="Proteomes" id="UP001244640"/>
    </source>
</evidence>
<reference evidence="1 2" key="1">
    <citation type="submission" date="2023-07" db="EMBL/GenBank/DDBJ databases">
        <title>Functional and genomic diversity of the sorghum phyllosphere microbiome.</title>
        <authorList>
            <person name="Shade A."/>
        </authorList>
    </citation>
    <scope>NUCLEOTIDE SEQUENCE [LARGE SCALE GENOMIC DNA]</scope>
    <source>
        <strain evidence="1 2">SORGH_AS_0892</strain>
    </source>
</reference>
<comment type="caution">
    <text evidence="1">The sequence shown here is derived from an EMBL/GenBank/DDBJ whole genome shotgun (WGS) entry which is preliminary data.</text>
</comment>